<dbReference type="EMBL" id="AB172840">
    <property type="protein sequence ID" value="BAE89902.1"/>
    <property type="molecule type" value="mRNA"/>
</dbReference>
<proteinExistence type="evidence at transcript level"/>
<sequence>MLTVCPASSPCPCSFSFSSTLGQPQLMLTAGPSVAVPPQAPFGYGYTAPPYGQPQPGFGYSM</sequence>
<evidence type="ECO:0000313" key="3">
    <source>
        <dbReference type="Proteomes" id="UP000233100"/>
    </source>
</evidence>
<protein>
    <submittedName>
        <fullName evidence="2">Clathrin heavy chain</fullName>
    </submittedName>
    <submittedName>
        <fullName evidence="1">Macaca fascicularis brain cDNA clone: QflA-19796, similar to human clathrin, heavy polypeptide (Hc) (CLTC), mRNA, RefSeq: NM_004859.2</fullName>
    </submittedName>
</protein>
<organism evidence="1">
    <name type="scientific">Macaca fascicularis</name>
    <name type="common">Crab-eating macaque</name>
    <name type="synonym">Cynomolgus monkey</name>
    <dbReference type="NCBI Taxonomy" id="9541"/>
    <lineage>
        <taxon>Eukaryota</taxon>
        <taxon>Metazoa</taxon>
        <taxon>Chordata</taxon>
        <taxon>Craniata</taxon>
        <taxon>Vertebrata</taxon>
        <taxon>Euteleostomi</taxon>
        <taxon>Mammalia</taxon>
        <taxon>Eutheria</taxon>
        <taxon>Euarchontoglires</taxon>
        <taxon>Primates</taxon>
        <taxon>Haplorrhini</taxon>
        <taxon>Catarrhini</taxon>
        <taxon>Cercopithecidae</taxon>
        <taxon>Cercopithecinae</taxon>
        <taxon>Macaca</taxon>
    </lineage>
</organism>
<evidence type="ECO:0000313" key="1">
    <source>
        <dbReference type="EMBL" id="BAE89902.1"/>
    </source>
</evidence>
<evidence type="ECO:0000313" key="2">
    <source>
        <dbReference type="Ensembl" id="ENSMFAP00000052603.1"/>
    </source>
</evidence>
<gene>
    <name evidence="2" type="primary">CLTC</name>
</gene>
<dbReference type="GeneTree" id="ENSGT00950000183166"/>
<dbReference type="AlphaFoldDB" id="I7GCN1"/>
<reference evidence="2 3" key="2">
    <citation type="submission" date="2013-03" db="EMBL/GenBank/DDBJ databases">
        <authorList>
            <person name="Warren W."/>
            <person name="Wilson R.K."/>
        </authorList>
    </citation>
    <scope>NUCLEOTIDE SEQUENCE</scope>
</reference>
<name>I7GCN1_MACFA</name>
<dbReference type="Bgee" id="ENSMFAG00000040097">
    <property type="expression patterns" value="Expressed in frontal cortex and 13 other cell types or tissues"/>
</dbReference>
<accession>I7GCN1</accession>
<dbReference type="Ensembl" id="ENSMFAT00000099720.1">
    <property type="protein sequence ID" value="ENSMFAP00000052603.1"/>
    <property type="gene ID" value="ENSMFAG00000040097.2"/>
</dbReference>
<reference evidence="2" key="3">
    <citation type="submission" date="2025-05" db="UniProtKB">
        <authorList>
            <consortium name="Ensembl"/>
        </authorList>
    </citation>
    <scope>IDENTIFICATION</scope>
</reference>
<keyword evidence="3" id="KW-1185">Reference proteome</keyword>
<dbReference type="Proteomes" id="UP000233100">
    <property type="component" value="Chromosome 16"/>
</dbReference>
<reference evidence="1" key="1">
    <citation type="journal article" date="2007" name="PLoS Biol.">
        <title>Rate of evolution in brain-expressed genes in humans and other primates.</title>
        <authorList>
            <person name="Wang H.-Y."/>
            <person name="Chien H.-C."/>
            <person name="Osada N."/>
            <person name="Hashimoto K."/>
            <person name="Sugano S."/>
            <person name="Gojobori T."/>
            <person name="Chou C.-K."/>
            <person name="Tsai S.-F."/>
            <person name="Wu C.-I."/>
            <person name="Shen C.-K.J."/>
        </authorList>
    </citation>
    <scope>NUCLEOTIDE SEQUENCE</scope>
</reference>